<feature type="chain" id="PRO_5035933009" description="CC domain-containing protein" evidence="1">
    <location>
        <begin position="21"/>
        <end position="126"/>
    </location>
</feature>
<comment type="caution">
    <text evidence="2">The sequence shown here is derived from an EMBL/GenBank/DDBJ whole genome shotgun (WGS) entry which is preliminary data.</text>
</comment>
<keyword evidence="1" id="KW-0732">Signal</keyword>
<gene>
    <name evidence="2" type="ORF">CAUJ_LOCUS14597</name>
</gene>
<dbReference type="EMBL" id="CAJGYM010000135">
    <property type="protein sequence ID" value="CAD6198691.1"/>
    <property type="molecule type" value="Genomic_DNA"/>
</dbReference>
<dbReference type="OrthoDB" id="5788086at2759"/>
<name>A0A8S1HVZ4_9PELO</name>
<evidence type="ECO:0008006" key="4">
    <source>
        <dbReference type="Google" id="ProtNLM"/>
    </source>
</evidence>
<dbReference type="Proteomes" id="UP000835052">
    <property type="component" value="Unassembled WGS sequence"/>
</dbReference>
<reference evidence="2" key="1">
    <citation type="submission" date="2020-10" db="EMBL/GenBank/DDBJ databases">
        <authorList>
            <person name="Kikuchi T."/>
        </authorList>
    </citation>
    <scope>NUCLEOTIDE SEQUENCE</scope>
    <source>
        <strain evidence="2">NKZ352</strain>
    </source>
</reference>
<accession>A0A8S1HVZ4</accession>
<organism evidence="2 3">
    <name type="scientific">Caenorhabditis auriculariae</name>
    <dbReference type="NCBI Taxonomy" id="2777116"/>
    <lineage>
        <taxon>Eukaryota</taxon>
        <taxon>Metazoa</taxon>
        <taxon>Ecdysozoa</taxon>
        <taxon>Nematoda</taxon>
        <taxon>Chromadorea</taxon>
        <taxon>Rhabditida</taxon>
        <taxon>Rhabditina</taxon>
        <taxon>Rhabditomorpha</taxon>
        <taxon>Rhabditoidea</taxon>
        <taxon>Rhabditidae</taxon>
        <taxon>Peloderinae</taxon>
        <taxon>Caenorhabditis</taxon>
    </lineage>
</organism>
<proteinExistence type="predicted"/>
<evidence type="ECO:0000256" key="1">
    <source>
        <dbReference type="SAM" id="SignalP"/>
    </source>
</evidence>
<protein>
    <recommendedName>
        <fullName evidence="4">CC domain-containing protein</fullName>
    </recommendedName>
</protein>
<feature type="signal peptide" evidence="1">
    <location>
        <begin position="1"/>
        <end position="20"/>
    </location>
</feature>
<evidence type="ECO:0000313" key="2">
    <source>
        <dbReference type="EMBL" id="CAD6198691.1"/>
    </source>
</evidence>
<sequence>MTKSLALLIALVVLAVTVEAEKDIFARAVGPCIEGKCQTGHACYKEQCIPRNLVPRVKRDAIFGSAVGPCILGRCQAGHACYMDQCLPQGLVPNARSPRAATAIGPCVNLLCPKGHVCRKNQCFPQ</sequence>
<keyword evidence="3" id="KW-1185">Reference proteome</keyword>
<evidence type="ECO:0000313" key="3">
    <source>
        <dbReference type="Proteomes" id="UP000835052"/>
    </source>
</evidence>
<dbReference type="AlphaFoldDB" id="A0A8S1HVZ4"/>